<organism evidence="2 3">
    <name type="scientific">Ensete ventricosum</name>
    <name type="common">Abyssinian banana</name>
    <name type="synonym">Musa ensete</name>
    <dbReference type="NCBI Taxonomy" id="4639"/>
    <lineage>
        <taxon>Eukaryota</taxon>
        <taxon>Viridiplantae</taxon>
        <taxon>Streptophyta</taxon>
        <taxon>Embryophyta</taxon>
        <taxon>Tracheophyta</taxon>
        <taxon>Spermatophyta</taxon>
        <taxon>Magnoliopsida</taxon>
        <taxon>Liliopsida</taxon>
        <taxon>Zingiberales</taxon>
        <taxon>Musaceae</taxon>
        <taxon>Ensete</taxon>
    </lineage>
</organism>
<evidence type="ECO:0000313" key="3">
    <source>
        <dbReference type="Proteomes" id="UP000287651"/>
    </source>
</evidence>
<evidence type="ECO:0000256" key="1">
    <source>
        <dbReference type="SAM" id="MobiDB-lite"/>
    </source>
</evidence>
<dbReference type="Proteomes" id="UP000287651">
    <property type="component" value="Unassembled WGS sequence"/>
</dbReference>
<gene>
    <name evidence="2" type="ORF">B296_00046976</name>
</gene>
<reference evidence="2 3" key="1">
    <citation type="journal article" date="2014" name="Agronomy (Basel)">
        <title>A Draft Genome Sequence for Ensete ventricosum, the Drought-Tolerant Tree Against Hunger.</title>
        <authorList>
            <person name="Harrison J."/>
            <person name="Moore K.A."/>
            <person name="Paszkiewicz K."/>
            <person name="Jones T."/>
            <person name="Grant M."/>
            <person name="Ambacheew D."/>
            <person name="Muzemil S."/>
            <person name="Studholme D.J."/>
        </authorList>
    </citation>
    <scope>NUCLEOTIDE SEQUENCE [LARGE SCALE GENOMIC DNA]</scope>
</reference>
<dbReference type="AlphaFoldDB" id="A0A426XTQ5"/>
<name>A0A426XTQ5_ENSVE</name>
<feature type="region of interest" description="Disordered" evidence="1">
    <location>
        <begin position="1"/>
        <end position="28"/>
    </location>
</feature>
<evidence type="ECO:0000313" key="2">
    <source>
        <dbReference type="EMBL" id="RRT42874.1"/>
    </source>
</evidence>
<proteinExistence type="predicted"/>
<dbReference type="EMBL" id="AMZH03017529">
    <property type="protein sequence ID" value="RRT42874.1"/>
    <property type="molecule type" value="Genomic_DNA"/>
</dbReference>
<protein>
    <submittedName>
        <fullName evidence="2">Uncharacterized protein</fullName>
    </submittedName>
</protein>
<sequence length="128" mass="14228">MPEGRCLRHRENRPREKTPCTAARSSFDKEKEKLSSAVPLEMHKSCELLGSDNAYGQTTCKQGWPPIGKSRASVVLMARVPARATTHGQAHYKGDSSWLGRLQGRPLAARNTTRLVACRDNRLRVGCL</sequence>
<comment type="caution">
    <text evidence="2">The sequence shown here is derived from an EMBL/GenBank/DDBJ whole genome shotgun (WGS) entry which is preliminary data.</text>
</comment>
<accession>A0A426XTQ5</accession>